<accession>A0AAD9X7Z1</accession>
<evidence type="ECO:0000313" key="2">
    <source>
        <dbReference type="EMBL" id="KAK2654479.1"/>
    </source>
</evidence>
<comment type="caution">
    <text evidence="2">The sequence shown here is derived from an EMBL/GenBank/DDBJ whole genome shotgun (WGS) entry which is preliminary data.</text>
</comment>
<gene>
    <name evidence="2" type="ORF">Ddye_014335</name>
</gene>
<dbReference type="CDD" id="cd06222">
    <property type="entry name" value="RNase_H_like"/>
    <property type="match status" value="1"/>
</dbReference>
<dbReference type="PANTHER" id="PTHR47723:SF22">
    <property type="entry name" value="RNASE H TYPE-1 DOMAIN-CONTAINING PROTEIN"/>
    <property type="match status" value="1"/>
</dbReference>
<dbReference type="SUPFAM" id="SSF53098">
    <property type="entry name" value="Ribonuclease H-like"/>
    <property type="match status" value="1"/>
</dbReference>
<dbReference type="InterPro" id="IPR012337">
    <property type="entry name" value="RNaseH-like_sf"/>
</dbReference>
<dbReference type="Gene3D" id="3.30.420.10">
    <property type="entry name" value="Ribonuclease H-like superfamily/Ribonuclease H"/>
    <property type="match status" value="1"/>
</dbReference>
<dbReference type="InterPro" id="IPR036397">
    <property type="entry name" value="RNaseH_sf"/>
</dbReference>
<evidence type="ECO:0000313" key="3">
    <source>
        <dbReference type="Proteomes" id="UP001280121"/>
    </source>
</evidence>
<dbReference type="Proteomes" id="UP001280121">
    <property type="component" value="Unassembled WGS sequence"/>
</dbReference>
<dbReference type="InterPro" id="IPR053151">
    <property type="entry name" value="RNase_H-like"/>
</dbReference>
<dbReference type="InterPro" id="IPR002156">
    <property type="entry name" value="RNaseH_domain"/>
</dbReference>
<dbReference type="AlphaFoldDB" id="A0AAD9X7Z1"/>
<dbReference type="Pfam" id="PF13456">
    <property type="entry name" value="RVT_3"/>
    <property type="match status" value="1"/>
</dbReference>
<evidence type="ECO:0000259" key="1">
    <source>
        <dbReference type="Pfam" id="PF13456"/>
    </source>
</evidence>
<name>A0AAD9X7Z1_9ROSI</name>
<dbReference type="EMBL" id="JANJYI010000004">
    <property type="protein sequence ID" value="KAK2654479.1"/>
    <property type="molecule type" value="Genomic_DNA"/>
</dbReference>
<reference evidence="2" key="1">
    <citation type="journal article" date="2023" name="Plant J.">
        <title>Genome sequences and population genomics provide insights into the demographic history, inbreeding, and mutation load of two 'living fossil' tree species of Dipteronia.</title>
        <authorList>
            <person name="Feng Y."/>
            <person name="Comes H.P."/>
            <person name="Chen J."/>
            <person name="Zhu S."/>
            <person name="Lu R."/>
            <person name="Zhang X."/>
            <person name="Li P."/>
            <person name="Qiu J."/>
            <person name="Olsen K.M."/>
            <person name="Qiu Y."/>
        </authorList>
    </citation>
    <scope>NUCLEOTIDE SEQUENCE</scope>
    <source>
        <strain evidence="2">KIB01</strain>
    </source>
</reference>
<feature type="domain" description="RNase H type-1" evidence="1">
    <location>
        <begin position="176"/>
        <end position="297"/>
    </location>
</feature>
<dbReference type="PANTHER" id="PTHR47723">
    <property type="entry name" value="OS05G0353850 PROTEIN"/>
    <property type="match status" value="1"/>
</dbReference>
<proteinExistence type="predicted"/>
<dbReference type="InterPro" id="IPR044730">
    <property type="entry name" value="RNase_H-like_dom_plant"/>
</dbReference>
<sequence>MCKCKSRGGLGIGKILDKNNSLLAKWMWRFDNGEHLLRKRVLCAKYGMDIKDLRWEWSSKSSMSSFVKVVHSLLQEGTSSASILESQLQVIIGNGPRARFWDDIRLNSIPLRRACLRIFALANNKDGRNIPLQEYIPDAIAWLNNPNGVFSVGSFRMSIEEDGSSVWTEEKFIWQDGSARGQPGHAGMSGVLRSSDERFIYMFSKYLGIQDSNTAEIMAIHWASEICASNLKLASIGITITSDSKVAVSWVNSGGFCSINHVNLIYNIRRNMSSQGNMVVCFNPSASNAFADMLAKKRSNRDLEILLGEGL</sequence>
<keyword evidence="3" id="KW-1185">Reference proteome</keyword>
<dbReference type="GO" id="GO:0003676">
    <property type="term" value="F:nucleic acid binding"/>
    <property type="evidence" value="ECO:0007669"/>
    <property type="project" value="InterPro"/>
</dbReference>
<protein>
    <recommendedName>
        <fullName evidence="1">RNase H type-1 domain-containing protein</fullName>
    </recommendedName>
</protein>
<organism evidence="2 3">
    <name type="scientific">Dipteronia dyeriana</name>
    <dbReference type="NCBI Taxonomy" id="168575"/>
    <lineage>
        <taxon>Eukaryota</taxon>
        <taxon>Viridiplantae</taxon>
        <taxon>Streptophyta</taxon>
        <taxon>Embryophyta</taxon>
        <taxon>Tracheophyta</taxon>
        <taxon>Spermatophyta</taxon>
        <taxon>Magnoliopsida</taxon>
        <taxon>eudicotyledons</taxon>
        <taxon>Gunneridae</taxon>
        <taxon>Pentapetalae</taxon>
        <taxon>rosids</taxon>
        <taxon>malvids</taxon>
        <taxon>Sapindales</taxon>
        <taxon>Sapindaceae</taxon>
        <taxon>Hippocastanoideae</taxon>
        <taxon>Acereae</taxon>
        <taxon>Dipteronia</taxon>
    </lineage>
</organism>
<dbReference type="GO" id="GO:0004523">
    <property type="term" value="F:RNA-DNA hybrid ribonuclease activity"/>
    <property type="evidence" value="ECO:0007669"/>
    <property type="project" value="InterPro"/>
</dbReference>